<feature type="chain" id="PRO_5042823236" description="Transglycosylase SLT domain-containing protein" evidence="2">
    <location>
        <begin position="19"/>
        <end position="363"/>
    </location>
</feature>
<evidence type="ECO:0000256" key="1">
    <source>
        <dbReference type="SAM" id="MobiDB-lite"/>
    </source>
</evidence>
<evidence type="ECO:0008006" key="5">
    <source>
        <dbReference type="Google" id="ProtNLM"/>
    </source>
</evidence>
<accession>A0AAN6KAC8</accession>
<name>A0AAN6KAC8_9PEZI</name>
<evidence type="ECO:0000313" key="4">
    <source>
        <dbReference type="Proteomes" id="UP001175353"/>
    </source>
</evidence>
<dbReference type="Gene3D" id="1.10.530.10">
    <property type="match status" value="1"/>
</dbReference>
<protein>
    <recommendedName>
        <fullName evidence="5">Transglycosylase SLT domain-containing protein</fullName>
    </recommendedName>
</protein>
<sequence>MFAANLLPTLVFALSASAFPTTSNYSLASIHERTSCAAGTIICSGPTQFALCNSLQSLVFQPVAAGRLAGGSIAASILSIAHGTSAPSSTLPPVSTTIIVTSYATVTISSSTSTSASSQITDSAAPTSRPAPTTASSASSSSTAASPAASPSSPASNIHGTAYTGDGTSWPGQESWIGSFDEMFIKNTKAMSTSCSQFGQPNNSPEEIADMKSAIQSVGQSSGVDPRFILAIVMQESVGCTRVWSTSYSVINPGLMQTHQGTGSCNTALAANGVVIRPGVASVPCSSSSITQMITDGVNGTASGPGLSQLLKQAGGNDAQTFYRAARLYNSGAIPSNGDLSAGGATATYASDVANKLCGFVPA</sequence>
<dbReference type="Proteomes" id="UP001175353">
    <property type="component" value="Unassembled WGS sequence"/>
</dbReference>
<feature type="compositionally biased region" description="Low complexity" evidence="1">
    <location>
        <begin position="115"/>
        <end position="156"/>
    </location>
</feature>
<proteinExistence type="predicted"/>
<comment type="caution">
    <text evidence="3">The sequence shown here is derived from an EMBL/GenBank/DDBJ whole genome shotgun (WGS) entry which is preliminary data.</text>
</comment>
<dbReference type="EMBL" id="JAUJLE010000169">
    <property type="protein sequence ID" value="KAK0972405.1"/>
    <property type="molecule type" value="Genomic_DNA"/>
</dbReference>
<feature type="region of interest" description="Disordered" evidence="1">
    <location>
        <begin position="115"/>
        <end position="167"/>
    </location>
</feature>
<evidence type="ECO:0000256" key="2">
    <source>
        <dbReference type="SAM" id="SignalP"/>
    </source>
</evidence>
<dbReference type="AlphaFoldDB" id="A0AAN6KAC8"/>
<organism evidence="3 4">
    <name type="scientific">Friedmanniomyces endolithicus</name>
    <dbReference type="NCBI Taxonomy" id="329885"/>
    <lineage>
        <taxon>Eukaryota</taxon>
        <taxon>Fungi</taxon>
        <taxon>Dikarya</taxon>
        <taxon>Ascomycota</taxon>
        <taxon>Pezizomycotina</taxon>
        <taxon>Dothideomycetes</taxon>
        <taxon>Dothideomycetidae</taxon>
        <taxon>Mycosphaerellales</taxon>
        <taxon>Teratosphaeriaceae</taxon>
        <taxon>Friedmanniomyces</taxon>
    </lineage>
</organism>
<reference evidence="3" key="1">
    <citation type="submission" date="2023-06" db="EMBL/GenBank/DDBJ databases">
        <title>Black Yeasts Isolated from many extreme environments.</title>
        <authorList>
            <person name="Coleine C."/>
            <person name="Stajich J.E."/>
            <person name="Selbmann L."/>
        </authorList>
    </citation>
    <scope>NUCLEOTIDE SEQUENCE</scope>
    <source>
        <strain evidence="3">CCFEE 5200</strain>
    </source>
</reference>
<dbReference type="InterPro" id="IPR023346">
    <property type="entry name" value="Lysozyme-like_dom_sf"/>
</dbReference>
<gene>
    <name evidence="3" type="ORF">LTR91_015127</name>
</gene>
<evidence type="ECO:0000313" key="3">
    <source>
        <dbReference type="EMBL" id="KAK0972405.1"/>
    </source>
</evidence>
<dbReference type="SUPFAM" id="SSF53955">
    <property type="entry name" value="Lysozyme-like"/>
    <property type="match status" value="1"/>
</dbReference>
<keyword evidence="4" id="KW-1185">Reference proteome</keyword>
<feature type="signal peptide" evidence="2">
    <location>
        <begin position="1"/>
        <end position="18"/>
    </location>
</feature>
<keyword evidence="2" id="KW-0732">Signal</keyword>